<feature type="domain" description="EF-hand" evidence="1">
    <location>
        <begin position="13"/>
        <end position="48"/>
    </location>
</feature>
<dbReference type="AlphaFoldDB" id="A0A699ZMJ6"/>
<protein>
    <submittedName>
        <fullName evidence="2">Dynein 18 kDa light chain, flagellar outer arm</fullName>
    </submittedName>
</protein>
<keyword evidence="3" id="KW-1185">Reference proteome</keyword>
<keyword evidence="2" id="KW-0282">Flagellum</keyword>
<keyword evidence="2" id="KW-0966">Cell projection</keyword>
<dbReference type="PROSITE" id="PS50222">
    <property type="entry name" value="EF_HAND_2"/>
    <property type="match status" value="2"/>
</dbReference>
<evidence type="ECO:0000313" key="2">
    <source>
        <dbReference type="EMBL" id="GFH20166.1"/>
    </source>
</evidence>
<gene>
    <name evidence="2" type="ORF">HaLaN_17246</name>
</gene>
<name>A0A699ZMJ6_HAELA</name>
<dbReference type="GO" id="GO:0005509">
    <property type="term" value="F:calcium ion binding"/>
    <property type="evidence" value="ECO:0007669"/>
    <property type="project" value="InterPro"/>
</dbReference>
<evidence type="ECO:0000313" key="3">
    <source>
        <dbReference type="Proteomes" id="UP000485058"/>
    </source>
</evidence>
<dbReference type="Proteomes" id="UP000485058">
    <property type="component" value="Unassembled WGS sequence"/>
</dbReference>
<dbReference type="SUPFAM" id="SSF47473">
    <property type="entry name" value="EF-hand"/>
    <property type="match status" value="1"/>
</dbReference>
<proteinExistence type="predicted"/>
<accession>A0A699ZMJ6</accession>
<evidence type="ECO:0000259" key="1">
    <source>
        <dbReference type="PROSITE" id="PS50222"/>
    </source>
</evidence>
<sequence length="135" mass="14807">MRGWHELPKLSAQEIELCHRTFMMIDKNASGCICADQLKLALAILGQQPTEEELFVMIAQIKKAMSARPGSDQETIDAFVALGGNADTSGHISTSRLLSVVQEFELTLNVDKLLAELDADNSGQIGYELFKQLLA</sequence>
<reference evidence="2 3" key="1">
    <citation type="submission" date="2020-02" db="EMBL/GenBank/DDBJ databases">
        <title>Draft genome sequence of Haematococcus lacustris strain NIES-144.</title>
        <authorList>
            <person name="Morimoto D."/>
            <person name="Nakagawa S."/>
            <person name="Yoshida T."/>
            <person name="Sawayama S."/>
        </authorList>
    </citation>
    <scope>NUCLEOTIDE SEQUENCE [LARGE SCALE GENOMIC DNA]</scope>
    <source>
        <strain evidence="2 3">NIES-144</strain>
    </source>
</reference>
<dbReference type="EMBL" id="BLLF01001587">
    <property type="protein sequence ID" value="GFH20166.1"/>
    <property type="molecule type" value="Genomic_DNA"/>
</dbReference>
<organism evidence="2 3">
    <name type="scientific">Haematococcus lacustris</name>
    <name type="common">Green alga</name>
    <name type="synonym">Haematococcus pluvialis</name>
    <dbReference type="NCBI Taxonomy" id="44745"/>
    <lineage>
        <taxon>Eukaryota</taxon>
        <taxon>Viridiplantae</taxon>
        <taxon>Chlorophyta</taxon>
        <taxon>core chlorophytes</taxon>
        <taxon>Chlorophyceae</taxon>
        <taxon>CS clade</taxon>
        <taxon>Chlamydomonadales</taxon>
        <taxon>Haematococcaceae</taxon>
        <taxon>Haematococcus</taxon>
    </lineage>
</organism>
<keyword evidence="2" id="KW-0969">Cilium</keyword>
<feature type="domain" description="EF-hand" evidence="1">
    <location>
        <begin position="105"/>
        <end position="135"/>
    </location>
</feature>
<comment type="caution">
    <text evidence="2">The sequence shown here is derived from an EMBL/GenBank/DDBJ whole genome shotgun (WGS) entry which is preliminary data.</text>
</comment>
<dbReference type="InterPro" id="IPR002048">
    <property type="entry name" value="EF_hand_dom"/>
</dbReference>
<dbReference type="Gene3D" id="1.10.238.10">
    <property type="entry name" value="EF-hand"/>
    <property type="match status" value="2"/>
</dbReference>
<feature type="non-terminal residue" evidence="2">
    <location>
        <position position="1"/>
    </location>
</feature>
<dbReference type="InterPro" id="IPR011992">
    <property type="entry name" value="EF-hand-dom_pair"/>
</dbReference>